<dbReference type="OMA" id="NNIDSHA"/>
<dbReference type="EMBL" id="GG738873">
    <property type="protein sequence ID" value="EFC43445.1"/>
    <property type="molecule type" value="Genomic_DNA"/>
</dbReference>
<accession>D2VI29</accession>
<organism evidence="2">
    <name type="scientific">Naegleria gruberi</name>
    <name type="common">Amoeba</name>
    <dbReference type="NCBI Taxonomy" id="5762"/>
    <lineage>
        <taxon>Eukaryota</taxon>
        <taxon>Discoba</taxon>
        <taxon>Heterolobosea</taxon>
        <taxon>Tetramitia</taxon>
        <taxon>Eutetramitia</taxon>
        <taxon>Vahlkampfiidae</taxon>
        <taxon>Naegleria</taxon>
    </lineage>
</organism>
<dbReference type="RefSeq" id="XP_002676189.1">
    <property type="nucleotide sequence ID" value="XM_002676143.1"/>
</dbReference>
<protein>
    <submittedName>
        <fullName evidence="1">Predicted protein</fullName>
    </submittedName>
</protein>
<reference evidence="1 2" key="1">
    <citation type="journal article" date="2010" name="Cell">
        <title>The genome of Naegleria gruberi illuminates early eukaryotic versatility.</title>
        <authorList>
            <person name="Fritz-Laylin L.K."/>
            <person name="Prochnik S.E."/>
            <person name="Ginger M.L."/>
            <person name="Dacks J.B."/>
            <person name="Carpenter M.L."/>
            <person name="Field M.C."/>
            <person name="Kuo A."/>
            <person name="Paredez A."/>
            <person name="Chapman J."/>
            <person name="Pham J."/>
            <person name="Shu S."/>
            <person name="Neupane R."/>
            <person name="Cipriano M."/>
            <person name="Mancuso J."/>
            <person name="Tu H."/>
            <person name="Salamov A."/>
            <person name="Lindquist E."/>
            <person name="Shapiro H."/>
            <person name="Lucas S."/>
            <person name="Grigoriev I.V."/>
            <person name="Cande W.Z."/>
            <person name="Fulton C."/>
            <person name="Rokhsar D.S."/>
            <person name="Dawson S.C."/>
        </authorList>
    </citation>
    <scope>NUCLEOTIDE SEQUENCE [LARGE SCALE GENOMIC DNA]</scope>
    <source>
        <strain evidence="1 2">NEG-M</strain>
    </source>
</reference>
<sequence length="1123" mass="129638">MAQHSIPFISVNQGELNLSKAEVNLEFEEEDEINNSDFMTNLGDTTLQVLSNIESYVGTSFLNYEKISPAMSAHLKHKFLSQVSEALKYEKVNPTLEKTLPSIREKTVKKIQDSFHVDPTLSFVFGTPSTDKDGKLITNNSRKNLFLKRDDVNTYLELVDNTFIQENYYSIENDSIIGESSKEDLLDCWRAEFKTRQLHSIPAIQMKDVLFTSSLFMDPLNIEMLISSNLEPKNPILQLIQAQSISTHEDYIGKLKGLFKYNNLQWMGTYHSQCLRDFFGTDLIDVTNVNNARSLSMSIDLDNLSSIAYSFLKISENHRSLCNQVFEENNSSALWRDFYLDNYQVLNPMKDLSESILENSIQHTTSLRILKEIGTHQSNNEVSSNCDWISLMKSIANKLHFNKSIFCNFVDELDKATVKSNFLELSSIIMKFYYSIHQVMTELVEILQTQSISELFIVLLLISSIGNKTYSIIDFSFSNALKSRYFHTRFVELILHLLHQQDDECKFQSIAKDIQMLSFLNVCLIGFRDGLFLSKIKIARAISMELISNTQSINRSYLESPILNICKIRIGNNYMLSNRTTARLLVYNHLKIVNEKSKEMKSIEDKLLLENMFVESKTHESKTTKSDKNTLKGVNLISIKDQQVVKNSYKFLDDQLKEIIHEMRPKSQKSHQPILNDEKDDFEDILDSLSSVCEVIIVPSEDSETLTRSPSKVKKMLLESLPSLLFEMLHTFPDSVNHWLSFIVQQTMSFLKTLECCQIISLKFKIHGEKSVQLTSRKVSFVDISMFLAMQCANALFQTIRKNIEPFSKILFEMCLIVENFLIPDNEANNASQNIQSLKAKLEKYALTIQEILKPDSHYIIQSIRNQVGQEEFIDIINHLQVENEEGLSQILEHEILSFTKQHIIQERLLDYHLCMNQFYGEYLENMIPLGETIEYLKLSIYETNIPMPNRHYWREQLFLSLDFEEYAEILQQVLDSCPKDLDENAESSTLILLQQLILVLGNYPFHKLLTSTENDSIPYLHPIIHSSVISKIASDPLIQQEITNMKPSLKVLVGKLFDALIRKCCQAKMEFNMNYIKSVKHELIKSLHESHNLAENYRASNMVLSDKLHNFLIKNYSRGGEE</sequence>
<dbReference type="Proteomes" id="UP000006671">
    <property type="component" value="Unassembled WGS sequence"/>
</dbReference>
<evidence type="ECO:0000313" key="2">
    <source>
        <dbReference type="Proteomes" id="UP000006671"/>
    </source>
</evidence>
<gene>
    <name evidence="1" type="ORF">NAEGRDRAFT_68540</name>
</gene>
<dbReference type="GeneID" id="8853101"/>
<proteinExistence type="predicted"/>
<name>D2VI29_NAEGR</name>
<dbReference type="VEuPathDB" id="AmoebaDB:NAEGRDRAFT_68540"/>
<dbReference type="AlphaFoldDB" id="D2VI29"/>
<dbReference type="KEGG" id="ngr:NAEGRDRAFT_68540"/>
<dbReference type="InParanoid" id="D2VI29"/>
<dbReference type="OrthoDB" id="10395050at2759"/>
<keyword evidence="2" id="KW-1185">Reference proteome</keyword>
<evidence type="ECO:0000313" key="1">
    <source>
        <dbReference type="EMBL" id="EFC43445.1"/>
    </source>
</evidence>